<dbReference type="NCBIfam" id="TIGR01730">
    <property type="entry name" value="RND_mfp"/>
    <property type="match status" value="1"/>
</dbReference>
<keyword evidence="3 4" id="KW-0175">Coiled coil</keyword>
<dbReference type="Pfam" id="PF25917">
    <property type="entry name" value="BSH_RND"/>
    <property type="match status" value="1"/>
</dbReference>
<dbReference type="InterPro" id="IPR030190">
    <property type="entry name" value="MacA_alpha-hairpin_sf"/>
</dbReference>
<evidence type="ECO:0000256" key="1">
    <source>
        <dbReference type="ARBA" id="ARBA00004370"/>
    </source>
</evidence>
<dbReference type="GO" id="GO:1990195">
    <property type="term" value="C:macrolide transmembrane transporter complex"/>
    <property type="evidence" value="ECO:0007669"/>
    <property type="project" value="InterPro"/>
</dbReference>
<sequence>MLMKYISHRAIICTLTLLIIIITVLFTFLRSSDVPEYITAPVRKGDIENSVLATGRIDAIERVNVGAQVSGQLKSLKVKQGDHVTKGQLIAEIDDLPQCNDLRNAEAALNEVKAELQSKQALLKQAELRFKRQLRMLRENASSHEDFESAEAMLATTRAELHSLNAKLVRAQIEVDKKKLALEYTRVVAPMDGIVIAIVTQQGQTVNSNQSAPTIIKLARLDVMTIKAQISEADITRISVGQKPASLSSPNRTSTTAQHCVPLNWHQNR</sequence>
<evidence type="ECO:0000256" key="5">
    <source>
        <dbReference type="SAM" id="MobiDB-lite"/>
    </source>
</evidence>
<dbReference type="SUPFAM" id="SSF111369">
    <property type="entry name" value="HlyD-like secretion proteins"/>
    <property type="match status" value="1"/>
</dbReference>
<evidence type="ECO:0000256" key="3">
    <source>
        <dbReference type="ARBA" id="ARBA00023054"/>
    </source>
</evidence>
<dbReference type="GO" id="GO:1990961">
    <property type="term" value="P:xenobiotic detoxification by transmembrane export across the plasma membrane"/>
    <property type="evidence" value="ECO:0007669"/>
    <property type="project" value="InterPro"/>
</dbReference>
<dbReference type="EMBL" id="LC620535">
    <property type="protein sequence ID" value="BCT73991.1"/>
    <property type="molecule type" value="Genomic_DNA"/>
</dbReference>
<reference evidence="8" key="1">
    <citation type="submission" date="2021-03" db="EMBL/GenBank/DDBJ databases">
        <title>Whole genome sequence of tetracycline resistant Escherichia coli.</title>
        <authorList>
            <person name="Usui M."/>
            <person name="Fukuda A."/>
        </authorList>
    </citation>
    <scope>NUCLEOTIDE SEQUENCE</scope>
    <source>
        <strain evidence="8">P63</strain>
        <plasmid evidence="8">pP63</plasmid>
    </source>
</reference>
<evidence type="ECO:0000313" key="8">
    <source>
        <dbReference type="EMBL" id="BCT73991.1"/>
    </source>
</evidence>
<feature type="compositionally biased region" description="Polar residues" evidence="5">
    <location>
        <begin position="245"/>
        <end position="258"/>
    </location>
</feature>
<dbReference type="InterPro" id="IPR058625">
    <property type="entry name" value="MdtA-like_BSH"/>
</dbReference>
<evidence type="ECO:0000259" key="6">
    <source>
        <dbReference type="Pfam" id="PF25876"/>
    </source>
</evidence>
<dbReference type="InterPro" id="IPR058624">
    <property type="entry name" value="MdtA-like_HH"/>
</dbReference>
<geneLocation type="plasmid" evidence="8">
    <name>pP63</name>
</geneLocation>
<dbReference type="GO" id="GO:0015562">
    <property type="term" value="F:efflux transmembrane transporter activity"/>
    <property type="evidence" value="ECO:0007669"/>
    <property type="project" value="TreeGrafter"/>
</dbReference>
<dbReference type="GO" id="GO:0019898">
    <property type="term" value="C:extrinsic component of membrane"/>
    <property type="evidence" value="ECO:0007669"/>
    <property type="project" value="InterPro"/>
</dbReference>
<dbReference type="GO" id="GO:0030313">
    <property type="term" value="C:cell envelope"/>
    <property type="evidence" value="ECO:0007669"/>
    <property type="project" value="UniProtKB-SubCell"/>
</dbReference>
<comment type="subcellular location">
    <subcellularLocation>
        <location evidence="1">Membrane</location>
    </subcellularLocation>
</comment>
<feature type="domain" description="Multidrug resistance protein MdtA-like alpha-helical hairpin" evidence="6">
    <location>
        <begin position="109"/>
        <end position="185"/>
    </location>
</feature>
<organism evidence="8">
    <name type="scientific">Escherichia coli</name>
    <dbReference type="NCBI Taxonomy" id="562"/>
    <lineage>
        <taxon>Bacteria</taxon>
        <taxon>Pseudomonadati</taxon>
        <taxon>Pseudomonadota</taxon>
        <taxon>Gammaproteobacteria</taxon>
        <taxon>Enterobacterales</taxon>
        <taxon>Enterobacteriaceae</taxon>
        <taxon>Escherichia</taxon>
    </lineage>
</organism>
<dbReference type="InterPro" id="IPR006143">
    <property type="entry name" value="RND_pump_MFP"/>
</dbReference>
<dbReference type="PANTHER" id="PTHR30469:SF33">
    <property type="entry name" value="SLR1207 PROTEIN"/>
    <property type="match status" value="1"/>
</dbReference>
<feature type="region of interest" description="Disordered" evidence="5">
    <location>
        <begin position="243"/>
        <end position="269"/>
    </location>
</feature>
<dbReference type="Gene3D" id="2.40.50.100">
    <property type="match status" value="1"/>
</dbReference>
<proteinExistence type="inferred from homology"/>
<dbReference type="GO" id="GO:1990281">
    <property type="term" value="C:efflux pump complex"/>
    <property type="evidence" value="ECO:0007669"/>
    <property type="project" value="TreeGrafter"/>
</dbReference>
<dbReference type="Gene3D" id="2.40.30.170">
    <property type="match status" value="1"/>
</dbReference>
<keyword evidence="8" id="KW-0614">Plasmid</keyword>
<name>A0A811ASA6_ECOLX</name>
<dbReference type="Pfam" id="PF25876">
    <property type="entry name" value="HH_MFP_RND"/>
    <property type="match status" value="1"/>
</dbReference>
<dbReference type="Gene3D" id="6.10.140.1990">
    <property type="match status" value="1"/>
</dbReference>
<dbReference type="PANTHER" id="PTHR30469">
    <property type="entry name" value="MULTIDRUG RESISTANCE PROTEIN MDTA"/>
    <property type="match status" value="1"/>
</dbReference>
<comment type="similarity">
    <text evidence="2">Belongs to the membrane fusion protein (MFP) (TC 8.A.1) family.</text>
</comment>
<evidence type="ECO:0000259" key="7">
    <source>
        <dbReference type="Pfam" id="PF25917"/>
    </source>
</evidence>
<evidence type="ECO:0000256" key="2">
    <source>
        <dbReference type="ARBA" id="ARBA00009477"/>
    </source>
</evidence>
<dbReference type="AlphaFoldDB" id="A0A811ASA6"/>
<protein>
    <submittedName>
        <fullName evidence="8">Uncharacterized protein</fullName>
    </submittedName>
</protein>
<feature type="coiled-coil region" evidence="4">
    <location>
        <begin position="99"/>
        <end position="174"/>
    </location>
</feature>
<evidence type="ECO:0000256" key="4">
    <source>
        <dbReference type="SAM" id="Coils"/>
    </source>
</evidence>
<feature type="domain" description="Multidrug resistance protein MdtA-like barrel-sandwich hybrid" evidence="7">
    <location>
        <begin position="62"/>
        <end position="216"/>
    </location>
</feature>
<accession>A0A811ASA6</accession>